<dbReference type="Proteomes" id="UP000237347">
    <property type="component" value="Unassembled WGS sequence"/>
</dbReference>
<keyword evidence="1" id="KW-0732">Signal</keyword>
<dbReference type="EMBL" id="PKMF04001075">
    <property type="protein sequence ID" value="KAK7814656.1"/>
    <property type="molecule type" value="Genomic_DNA"/>
</dbReference>
<dbReference type="AlphaFoldDB" id="A0AAW0IKC4"/>
<organism evidence="2 3">
    <name type="scientific">Quercus suber</name>
    <name type="common">Cork oak</name>
    <dbReference type="NCBI Taxonomy" id="58331"/>
    <lineage>
        <taxon>Eukaryota</taxon>
        <taxon>Viridiplantae</taxon>
        <taxon>Streptophyta</taxon>
        <taxon>Embryophyta</taxon>
        <taxon>Tracheophyta</taxon>
        <taxon>Spermatophyta</taxon>
        <taxon>Magnoliopsida</taxon>
        <taxon>eudicotyledons</taxon>
        <taxon>Gunneridae</taxon>
        <taxon>Pentapetalae</taxon>
        <taxon>rosids</taxon>
        <taxon>fabids</taxon>
        <taxon>Fagales</taxon>
        <taxon>Fagaceae</taxon>
        <taxon>Quercus</taxon>
    </lineage>
</organism>
<feature type="chain" id="PRO_5043743435" evidence="1">
    <location>
        <begin position="30"/>
        <end position="93"/>
    </location>
</feature>
<accession>A0AAW0IKC4</accession>
<protein>
    <submittedName>
        <fullName evidence="2">Uncharacterized protein</fullName>
    </submittedName>
</protein>
<evidence type="ECO:0000313" key="2">
    <source>
        <dbReference type="EMBL" id="KAK7814656.1"/>
    </source>
</evidence>
<reference evidence="2 3" key="1">
    <citation type="journal article" date="2018" name="Sci. Data">
        <title>The draft genome sequence of cork oak.</title>
        <authorList>
            <person name="Ramos A.M."/>
            <person name="Usie A."/>
            <person name="Barbosa P."/>
            <person name="Barros P.M."/>
            <person name="Capote T."/>
            <person name="Chaves I."/>
            <person name="Simoes F."/>
            <person name="Abreu I."/>
            <person name="Carrasquinho I."/>
            <person name="Faro C."/>
            <person name="Guimaraes J.B."/>
            <person name="Mendonca D."/>
            <person name="Nobrega F."/>
            <person name="Rodrigues L."/>
            <person name="Saibo N.J.M."/>
            <person name="Varela M.C."/>
            <person name="Egas C."/>
            <person name="Matos J."/>
            <person name="Miguel C.M."/>
            <person name="Oliveira M.M."/>
            <person name="Ricardo C.P."/>
            <person name="Goncalves S."/>
        </authorList>
    </citation>
    <scope>NUCLEOTIDE SEQUENCE [LARGE SCALE GENOMIC DNA]</scope>
    <source>
        <strain evidence="3">cv. HL8</strain>
    </source>
</reference>
<feature type="signal peptide" evidence="1">
    <location>
        <begin position="1"/>
        <end position="29"/>
    </location>
</feature>
<evidence type="ECO:0000256" key="1">
    <source>
        <dbReference type="SAM" id="SignalP"/>
    </source>
</evidence>
<comment type="caution">
    <text evidence="2">The sequence shown here is derived from an EMBL/GenBank/DDBJ whole genome shotgun (WGS) entry which is preliminary data.</text>
</comment>
<keyword evidence="3" id="KW-1185">Reference proteome</keyword>
<evidence type="ECO:0000313" key="3">
    <source>
        <dbReference type="Proteomes" id="UP000237347"/>
    </source>
</evidence>
<name>A0AAW0IKC4_QUESU</name>
<proteinExistence type="predicted"/>
<sequence length="93" mass="10780">MSSRSSNISWNILFPFAVWTLWLHRNCIAFDNPDLHKDLKLETLAKASKFLYLGMIEKQNRVKVKIQVQWLPPPSNWVKLNLDGLINGESWAG</sequence>
<gene>
    <name evidence="2" type="ORF">CFP56_002810</name>
</gene>